<gene>
    <name evidence="10" type="primary">ORF17530</name>
</gene>
<dbReference type="GO" id="GO:0097730">
    <property type="term" value="C:non-motile cilium"/>
    <property type="evidence" value="ECO:0007669"/>
    <property type="project" value="TreeGrafter"/>
</dbReference>
<name>A0A0B6Y8Z5_9EUPU</name>
<dbReference type="AlphaFoldDB" id="A0A0B6Y8Z5"/>
<comment type="similarity">
    <text evidence="3">Belongs to the HYLS1 family.</text>
</comment>
<protein>
    <recommendedName>
        <fullName evidence="9">Centriolar and ciliogenesis-associated protein HYLS1 C-terminal domain-containing protein</fullName>
    </recommendedName>
</protein>
<evidence type="ECO:0000256" key="3">
    <source>
        <dbReference type="ARBA" id="ARBA00010091"/>
    </source>
</evidence>
<proteinExistence type="inferred from homology"/>
<dbReference type="GO" id="GO:0060271">
    <property type="term" value="P:cilium assembly"/>
    <property type="evidence" value="ECO:0007669"/>
    <property type="project" value="TreeGrafter"/>
</dbReference>
<evidence type="ECO:0000256" key="2">
    <source>
        <dbReference type="ARBA" id="ARBA00004138"/>
    </source>
</evidence>
<organism evidence="10">
    <name type="scientific">Arion vulgaris</name>
    <dbReference type="NCBI Taxonomy" id="1028688"/>
    <lineage>
        <taxon>Eukaryota</taxon>
        <taxon>Metazoa</taxon>
        <taxon>Spiralia</taxon>
        <taxon>Lophotrochozoa</taxon>
        <taxon>Mollusca</taxon>
        <taxon>Gastropoda</taxon>
        <taxon>Heterobranchia</taxon>
        <taxon>Euthyneura</taxon>
        <taxon>Panpulmonata</taxon>
        <taxon>Eupulmonata</taxon>
        <taxon>Stylommatophora</taxon>
        <taxon>Helicina</taxon>
        <taxon>Arionoidea</taxon>
        <taxon>Arionidae</taxon>
        <taxon>Arion</taxon>
    </lineage>
</organism>
<keyword evidence="5" id="KW-0970">Cilium biogenesis/degradation</keyword>
<dbReference type="GO" id="GO:0005814">
    <property type="term" value="C:centriole"/>
    <property type="evidence" value="ECO:0007669"/>
    <property type="project" value="UniProtKB-SubCell"/>
</dbReference>
<feature type="compositionally biased region" description="Low complexity" evidence="8">
    <location>
        <begin position="45"/>
        <end position="54"/>
    </location>
</feature>
<dbReference type="Pfam" id="PF15311">
    <property type="entry name" value="HYLS1_C"/>
    <property type="match status" value="1"/>
</dbReference>
<accession>A0A0B6Y8Z5</accession>
<evidence type="ECO:0000256" key="8">
    <source>
        <dbReference type="SAM" id="MobiDB-lite"/>
    </source>
</evidence>
<evidence type="ECO:0000313" key="10">
    <source>
        <dbReference type="EMBL" id="CEK52644.1"/>
    </source>
</evidence>
<evidence type="ECO:0000256" key="1">
    <source>
        <dbReference type="ARBA" id="ARBA00004114"/>
    </source>
</evidence>
<dbReference type="EMBL" id="HACG01005779">
    <property type="protein sequence ID" value="CEK52644.1"/>
    <property type="molecule type" value="Transcribed_RNA"/>
</dbReference>
<keyword evidence="6" id="KW-0206">Cytoskeleton</keyword>
<comment type="subcellular location">
    <subcellularLocation>
        <location evidence="2">Cell projection</location>
        <location evidence="2">Cilium</location>
    </subcellularLocation>
    <subcellularLocation>
        <location evidence="1">Cytoplasm</location>
        <location evidence="1">Cytoskeleton</location>
        <location evidence="1">Microtubule organizing center</location>
        <location evidence="1">Centrosome</location>
        <location evidence="1">Centriole</location>
    </subcellularLocation>
</comment>
<dbReference type="InterPro" id="IPR027918">
    <property type="entry name" value="HYLS1_C_dom"/>
</dbReference>
<feature type="region of interest" description="Disordered" evidence="8">
    <location>
        <begin position="100"/>
        <end position="121"/>
    </location>
</feature>
<evidence type="ECO:0000259" key="9">
    <source>
        <dbReference type="Pfam" id="PF15311"/>
    </source>
</evidence>
<evidence type="ECO:0000256" key="5">
    <source>
        <dbReference type="ARBA" id="ARBA00022794"/>
    </source>
</evidence>
<keyword evidence="4" id="KW-0963">Cytoplasm</keyword>
<sequence length="336" mass="38887">MDVDFTDGEIREELARLGYKDVPEDKLADFKKDLMRLIHSERSKNSSFNSSNEGSKPEVKDFSPTPELDPVFAARNFSNHGNQWLRNNYKEDWHYQGEEMQPSIAQSKRDHSRNATVSDSYTHPSVPVAIVTDGKDYVTNKQNNYSSGNYSDSDADSVARYVKRKTVRKGTNGNKVVDESFSTTDSIDNSGLYDVYEKIKRLAMRDCECGKTRPTSAESEPPYRIKGVNRNPSVMMTRKEPPHTRNLVRTKPFQRHQMYQRAWKLQPPIGEDFRHGVCRDVHSKLLKKEEVKLSHKVFVPNAYVVPSEKPRYELRWAVRKSNQNYEIPQCGFFHEI</sequence>
<feature type="region of interest" description="Disordered" evidence="8">
    <location>
        <begin position="41"/>
        <end position="67"/>
    </location>
</feature>
<keyword evidence="7" id="KW-0966">Cell projection</keyword>
<evidence type="ECO:0000256" key="7">
    <source>
        <dbReference type="ARBA" id="ARBA00023273"/>
    </source>
</evidence>
<dbReference type="PANTHER" id="PTHR34174">
    <property type="entry name" value="HYDROLETHALUS SYNDROME PROTEIN 1"/>
    <property type="match status" value="1"/>
</dbReference>
<feature type="domain" description="Centriolar and ciliogenesis-associated protein HYLS1 C-terminal" evidence="9">
    <location>
        <begin position="238"/>
        <end position="320"/>
    </location>
</feature>
<dbReference type="InterPro" id="IPR052319">
    <property type="entry name" value="Centriolar_ciliogenesis_assoc"/>
</dbReference>
<evidence type="ECO:0000256" key="4">
    <source>
        <dbReference type="ARBA" id="ARBA00022490"/>
    </source>
</evidence>
<evidence type="ECO:0000256" key="6">
    <source>
        <dbReference type="ARBA" id="ARBA00023212"/>
    </source>
</evidence>
<dbReference type="PANTHER" id="PTHR34174:SF1">
    <property type="entry name" value="CENTRIOLAR AND CILIOGENESIS-ASSOCIATED PROTEIN HYLS1"/>
    <property type="match status" value="1"/>
</dbReference>
<reference evidence="10" key="1">
    <citation type="submission" date="2014-12" db="EMBL/GenBank/DDBJ databases">
        <title>Insight into the proteome of Arion vulgaris.</title>
        <authorList>
            <person name="Aradska J."/>
            <person name="Bulat T."/>
            <person name="Smidak R."/>
            <person name="Sarate P."/>
            <person name="Gangsoo J."/>
            <person name="Sialana F."/>
            <person name="Bilban M."/>
            <person name="Lubec G."/>
        </authorList>
    </citation>
    <scope>NUCLEOTIDE SEQUENCE</scope>
    <source>
        <tissue evidence="10">Skin</tissue>
    </source>
</reference>